<accession>A0A315UXH6</accession>
<gene>
    <name evidence="2" type="ORF">CCH79_00019347</name>
</gene>
<dbReference type="Proteomes" id="UP000250572">
    <property type="component" value="Unassembled WGS sequence"/>
</dbReference>
<protein>
    <submittedName>
        <fullName evidence="2">Uncharacterized protein</fullName>
    </submittedName>
</protein>
<dbReference type="EMBL" id="NHOQ01002533">
    <property type="protein sequence ID" value="PWA16018.1"/>
    <property type="molecule type" value="Genomic_DNA"/>
</dbReference>
<feature type="region of interest" description="Disordered" evidence="1">
    <location>
        <begin position="27"/>
        <end position="51"/>
    </location>
</feature>
<keyword evidence="3" id="KW-1185">Reference proteome</keyword>
<feature type="region of interest" description="Disordered" evidence="1">
    <location>
        <begin position="129"/>
        <end position="171"/>
    </location>
</feature>
<sequence length="209" mass="22925">MNKLKVFKVLLEMGVIAPSHRGFRQTFPADPHSTFGPARSDRHPPLPPEPPPLFTRVFKTYGRRSDDLMTIIELRPKRVDVPALSSYPECSRPGTVIPYLSNCRVCSSFPPIYPRSGFVFINPNRSSGLGRRGSSLRREAQTSLSPTTCSNSSEGFPRHSQASPGHAGEDPVCPDLPWDLLPVGVPGTPHKGGTQEASCLSHLNWPVSM</sequence>
<organism evidence="2 3">
    <name type="scientific">Gambusia affinis</name>
    <name type="common">Western mosquitofish</name>
    <name type="synonym">Heterandria affinis</name>
    <dbReference type="NCBI Taxonomy" id="33528"/>
    <lineage>
        <taxon>Eukaryota</taxon>
        <taxon>Metazoa</taxon>
        <taxon>Chordata</taxon>
        <taxon>Craniata</taxon>
        <taxon>Vertebrata</taxon>
        <taxon>Euteleostomi</taxon>
        <taxon>Actinopterygii</taxon>
        <taxon>Neopterygii</taxon>
        <taxon>Teleostei</taxon>
        <taxon>Neoteleostei</taxon>
        <taxon>Acanthomorphata</taxon>
        <taxon>Ovalentaria</taxon>
        <taxon>Atherinomorphae</taxon>
        <taxon>Cyprinodontiformes</taxon>
        <taxon>Poeciliidae</taxon>
        <taxon>Poeciliinae</taxon>
        <taxon>Gambusia</taxon>
    </lineage>
</organism>
<proteinExistence type="predicted"/>
<evidence type="ECO:0000313" key="3">
    <source>
        <dbReference type="Proteomes" id="UP000250572"/>
    </source>
</evidence>
<comment type="caution">
    <text evidence="2">The sequence shown here is derived from an EMBL/GenBank/DDBJ whole genome shotgun (WGS) entry which is preliminary data.</text>
</comment>
<feature type="compositionally biased region" description="Polar residues" evidence="1">
    <location>
        <begin position="141"/>
        <end position="154"/>
    </location>
</feature>
<dbReference type="AlphaFoldDB" id="A0A315UXH6"/>
<name>A0A315UXH6_GAMAF</name>
<evidence type="ECO:0000256" key="1">
    <source>
        <dbReference type="SAM" id="MobiDB-lite"/>
    </source>
</evidence>
<evidence type="ECO:0000313" key="2">
    <source>
        <dbReference type="EMBL" id="PWA16018.1"/>
    </source>
</evidence>
<reference evidence="2 3" key="1">
    <citation type="journal article" date="2018" name="G3 (Bethesda)">
        <title>A High-Quality Reference Genome for the Invasive Mosquitofish Gambusia affinis Using a Chicago Library.</title>
        <authorList>
            <person name="Hoffberg S.L."/>
            <person name="Troendle N.J."/>
            <person name="Glenn T.C."/>
            <person name="Mahmud O."/>
            <person name="Louha S."/>
            <person name="Chalopin D."/>
            <person name="Bennetzen J.L."/>
            <person name="Mauricio R."/>
        </authorList>
    </citation>
    <scope>NUCLEOTIDE SEQUENCE [LARGE SCALE GENOMIC DNA]</scope>
    <source>
        <strain evidence="2">NE01/NJP1002.9</strain>
        <tissue evidence="2">Muscle</tissue>
    </source>
</reference>